<name>A0A9Y2MRX7_9PSEU</name>
<dbReference type="Gene3D" id="3.30.420.10">
    <property type="entry name" value="Ribonuclease H-like superfamily/Ribonuclease H"/>
    <property type="match status" value="1"/>
</dbReference>
<reference evidence="5 6" key="1">
    <citation type="submission" date="2023-06" db="EMBL/GenBank/DDBJ databases">
        <authorList>
            <person name="Oyuntsetseg B."/>
            <person name="Kim S.B."/>
        </authorList>
    </citation>
    <scope>NUCLEOTIDE SEQUENCE [LARGE SCALE GENOMIC DNA]</scope>
    <source>
        <strain evidence="5 6">2-15</strain>
    </source>
</reference>
<dbReference type="Proteomes" id="UP001236014">
    <property type="component" value="Chromosome"/>
</dbReference>
<dbReference type="GO" id="GO:0003676">
    <property type="term" value="F:nucleic acid binding"/>
    <property type="evidence" value="ECO:0007669"/>
    <property type="project" value="InterPro"/>
</dbReference>
<dbReference type="InterPro" id="IPR012337">
    <property type="entry name" value="RNaseH-like_sf"/>
</dbReference>
<evidence type="ECO:0000313" key="6">
    <source>
        <dbReference type="Proteomes" id="UP001236014"/>
    </source>
</evidence>
<keyword evidence="6" id="KW-1185">Reference proteome</keyword>
<evidence type="ECO:0000256" key="1">
    <source>
        <dbReference type="ARBA" id="ARBA00022722"/>
    </source>
</evidence>
<dbReference type="InterPro" id="IPR013520">
    <property type="entry name" value="Ribonucl_H"/>
</dbReference>
<dbReference type="Pfam" id="PF00929">
    <property type="entry name" value="RNase_T"/>
    <property type="match status" value="1"/>
</dbReference>
<dbReference type="GO" id="GO:0005829">
    <property type="term" value="C:cytosol"/>
    <property type="evidence" value="ECO:0007669"/>
    <property type="project" value="TreeGrafter"/>
</dbReference>
<dbReference type="AlphaFoldDB" id="A0A9Y2MRX7"/>
<evidence type="ECO:0000256" key="2">
    <source>
        <dbReference type="ARBA" id="ARBA00022801"/>
    </source>
</evidence>
<dbReference type="CDD" id="cd06127">
    <property type="entry name" value="DEDDh"/>
    <property type="match status" value="1"/>
</dbReference>
<dbReference type="PANTHER" id="PTHR30231:SF4">
    <property type="entry name" value="PROTEIN NEN2"/>
    <property type="match status" value="1"/>
</dbReference>
<proteinExistence type="predicted"/>
<dbReference type="PANTHER" id="PTHR30231">
    <property type="entry name" value="DNA POLYMERASE III SUBUNIT EPSILON"/>
    <property type="match status" value="1"/>
</dbReference>
<dbReference type="GO" id="GO:0008408">
    <property type="term" value="F:3'-5' exonuclease activity"/>
    <property type="evidence" value="ECO:0007669"/>
    <property type="project" value="TreeGrafter"/>
</dbReference>
<dbReference type="SMART" id="SM00479">
    <property type="entry name" value="EXOIII"/>
    <property type="match status" value="1"/>
</dbReference>
<protein>
    <submittedName>
        <fullName evidence="5">Exonuclease domain-containing protein</fullName>
    </submittedName>
</protein>
<dbReference type="SUPFAM" id="SSF53098">
    <property type="entry name" value="Ribonuclease H-like"/>
    <property type="match status" value="1"/>
</dbReference>
<keyword evidence="2" id="KW-0378">Hydrolase</keyword>
<evidence type="ECO:0000256" key="3">
    <source>
        <dbReference type="ARBA" id="ARBA00022839"/>
    </source>
</evidence>
<dbReference type="InterPro" id="IPR036397">
    <property type="entry name" value="RNaseH_sf"/>
</dbReference>
<feature type="domain" description="Exonuclease" evidence="4">
    <location>
        <begin position="7"/>
        <end position="191"/>
    </location>
</feature>
<dbReference type="KEGG" id="acab:QRX50_31500"/>
<gene>
    <name evidence="5" type="ORF">QRX50_31500</name>
</gene>
<organism evidence="5 6">
    <name type="scientific">Amycolatopsis carbonis</name>
    <dbReference type="NCBI Taxonomy" id="715471"/>
    <lineage>
        <taxon>Bacteria</taxon>
        <taxon>Bacillati</taxon>
        <taxon>Actinomycetota</taxon>
        <taxon>Actinomycetes</taxon>
        <taxon>Pseudonocardiales</taxon>
        <taxon>Pseudonocardiaceae</taxon>
        <taxon>Amycolatopsis</taxon>
    </lineage>
</organism>
<accession>A0A9Y2MRX7</accession>
<dbReference type="RefSeq" id="WP_285966748.1">
    <property type="nucleotide sequence ID" value="NZ_CP127294.1"/>
</dbReference>
<dbReference type="NCBIfam" id="NF005927">
    <property type="entry name" value="PRK07942.1"/>
    <property type="match status" value="1"/>
</dbReference>
<dbReference type="EMBL" id="CP127294">
    <property type="protein sequence ID" value="WIX75986.1"/>
    <property type="molecule type" value="Genomic_DNA"/>
</dbReference>
<sequence>MSWHKGPLAAFDLESTGPKPTDDLIVTGTVWRYSPGAQASDTTLLVNLGVPIPEQATKIHGITTEQAQREGIPAGEAVRVLAALLADHIADGAPIVIYNAPFDLTMLDRECRRHGVPTLFELCARDQLTPYFIDPLVLDRLIDPRRTGSRKLAAVCAHYGVDLSDEDAHTSNGDCLAAARLAYRMASRFPKLAAMPLPELQARQTAAYREQAHQFAARVQGMGIVRDVPTEWPYVPVRPVQESLI</sequence>
<evidence type="ECO:0000313" key="5">
    <source>
        <dbReference type="EMBL" id="WIX75986.1"/>
    </source>
</evidence>
<keyword evidence="1" id="KW-0540">Nuclease</keyword>
<evidence type="ECO:0000259" key="4">
    <source>
        <dbReference type="SMART" id="SM00479"/>
    </source>
</evidence>
<keyword evidence="3 5" id="KW-0269">Exonuclease</keyword>